<keyword evidence="6 7" id="KW-0472">Membrane</keyword>
<evidence type="ECO:0000256" key="3">
    <source>
        <dbReference type="ARBA" id="ARBA00022475"/>
    </source>
</evidence>
<reference evidence="9" key="1">
    <citation type="journal article" date="2020" name="mSystems">
        <title>Genome- and Community-Level Interaction Insights into Carbon Utilization and Element Cycling Functions of Hydrothermarchaeota in Hydrothermal Sediment.</title>
        <authorList>
            <person name="Zhou Z."/>
            <person name="Liu Y."/>
            <person name="Xu W."/>
            <person name="Pan J."/>
            <person name="Luo Z.H."/>
            <person name="Li M."/>
        </authorList>
    </citation>
    <scope>NUCLEOTIDE SEQUENCE [LARGE SCALE GENOMIC DNA]</scope>
    <source>
        <strain evidence="9">SpSt-747</strain>
    </source>
</reference>
<comment type="similarity">
    <text evidence="7">Belongs to the binding-protein-dependent transport system permease family.</text>
</comment>
<feature type="transmembrane region" description="Helical" evidence="7">
    <location>
        <begin position="71"/>
        <end position="92"/>
    </location>
</feature>
<feature type="domain" description="ABC transmembrane type-1" evidence="8">
    <location>
        <begin position="67"/>
        <end position="279"/>
    </location>
</feature>
<dbReference type="PROSITE" id="PS50928">
    <property type="entry name" value="ABC_TM1"/>
    <property type="match status" value="1"/>
</dbReference>
<feature type="transmembrane region" description="Helical" evidence="7">
    <location>
        <begin position="155"/>
        <end position="177"/>
    </location>
</feature>
<proteinExistence type="inferred from homology"/>
<dbReference type="PANTHER" id="PTHR43005:SF1">
    <property type="entry name" value="SPERMIDINE_PUTRESCINE TRANSPORT SYSTEM PERMEASE PROTEIN"/>
    <property type="match status" value="1"/>
</dbReference>
<evidence type="ECO:0000256" key="6">
    <source>
        <dbReference type="ARBA" id="ARBA00023136"/>
    </source>
</evidence>
<evidence type="ECO:0000256" key="1">
    <source>
        <dbReference type="ARBA" id="ARBA00004651"/>
    </source>
</evidence>
<keyword evidence="3" id="KW-1003">Cell membrane</keyword>
<sequence length="287" mass="32778">MRKEATKFGFLLPGLLYLMAMAVFPLIWSLTLSLHRWKAATAAPRVFVGIENFLNIFFRDPRFWNSLRFTVLYVAIVVSVELSLGLLLAYILNERIRFRNFFRVLFLLPMAAPPIAVAFTWRMLLNPDAGIVVKILNSLGLNMVRWLTDARLTPFVLMVVDIWEWTPFMFLGLLAAMQSFPVSLYDAAQVDGASRLQIFWFITLPLLLPIMVTLVLLRAIDAFKLFELVFGITGGGPGTSTESLSYYTYTVGFQYFDLGYACALSWVFLVIVLIMANFLLKRLRKEV</sequence>
<evidence type="ECO:0000256" key="5">
    <source>
        <dbReference type="ARBA" id="ARBA00022989"/>
    </source>
</evidence>
<dbReference type="InterPro" id="IPR000515">
    <property type="entry name" value="MetI-like"/>
</dbReference>
<comment type="caution">
    <text evidence="9">The sequence shown here is derived from an EMBL/GenBank/DDBJ whole genome shotgun (WGS) entry which is preliminary data.</text>
</comment>
<gene>
    <name evidence="9" type="ORF">ENV30_07985</name>
</gene>
<dbReference type="EMBL" id="DTFV01000115">
    <property type="protein sequence ID" value="HGI31225.1"/>
    <property type="molecule type" value="Genomic_DNA"/>
</dbReference>
<dbReference type="Gene3D" id="1.10.3720.10">
    <property type="entry name" value="MetI-like"/>
    <property type="match status" value="1"/>
</dbReference>
<accession>A0A7V3YHK1</accession>
<feature type="transmembrane region" description="Helical" evidence="7">
    <location>
        <begin position="198"/>
        <end position="220"/>
    </location>
</feature>
<feature type="transmembrane region" description="Helical" evidence="7">
    <location>
        <begin position="104"/>
        <end position="124"/>
    </location>
</feature>
<comment type="subcellular location">
    <subcellularLocation>
        <location evidence="1 7">Cell membrane</location>
        <topology evidence="1 7">Multi-pass membrane protein</topology>
    </subcellularLocation>
</comment>
<evidence type="ECO:0000256" key="4">
    <source>
        <dbReference type="ARBA" id="ARBA00022692"/>
    </source>
</evidence>
<dbReference type="AlphaFoldDB" id="A0A7V3YHK1"/>
<evidence type="ECO:0000313" key="9">
    <source>
        <dbReference type="EMBL" id="HGI31225.1"/>
    </source>
</evidence>
<dbReference type="GO" id="GO:0055085">
    <property type="term" value="P:transmembrane transport"/>
    <property type="evidence" value="ECO:0007669"/>
    <property type="project" value="InterPro"/>
</dbReference>
<keyword evidence="2 7" id="KW-0813">Transport</keyword>
<keyword evidence="4 7" id="KW-0812">Transmembrane</keyword>
<dbReference type="GO" id="GO:0005886">
    <property type="term" value="C:plasma membrane"/>
    <property type="evidence" value="ECO:0007669"/>
    <property type="project" value="UniProtKB-SubCell"/>
</dbReference>
<evidence type="ECO:0000256" key="7">
    <source>
        <dbReference type="RuleBase" id="RU363032"/>
    </source>
</evidence>
<dbReference type="PANTHER" id="PTHR43005">
    <property type="entry name" value="BLR7065 PROTEIN"/>
    <property type="match status" value="1"/>
</dbReference>
<organism evidence="9">
    <name type="scientific">Candidatus Caldatribacterium californiense</name>
    <dbReference type="NCBI Taxonomy" id="1454726"/>
    <lineage>
        <taxon>Bacteria</taxon>
        <taxon>Pseudomonadati</taxon>
        <taxon>Atribacterota</taxon>
        <taxon>Atribacteria</taxon>
        <taxon>Atribacterales</taxon>
        <taxon>Candidatus Caldatribacteriaceae</taxon>
        <taxon>Candidatus Caldatribacterium</taxon>
    </lineage>
</organism>
<name>A0A7V3YHK1_9BACT</name>
<feature type="transmembrane region" description="Helical" evidence="7">
    <location>
        <begin position="9"/>
        <end position="28"/>
    </location>
</feature>
<feature type="transmembrane region" description="Helical" evidence="7">
    <location>
        <begin position="258"/>
        <end position="280"/>
    </location>
</feature>
<evidence type="ECO:0000259" key="8">
    <source>
        <dbReference type="PROSITE" id="PS50928"/>
    </source>
</evidence>
<keyword evidence="5 7" id="KW-1133">Transmembrane helix</keyword>
<dbReference type="SUPFAM" id="SSF161098">
    <property type="entry name" value="MetI-like"/>
    <property type="match status" value="1"/>
</dbReference>
<dbReference type="Pfam" id="PF00528">
    <property type="entry name" value="BPD_transp_1"/>
    <property type="match status" value="1"/>
</dbReference>
<evidence type="ECO:0000256" key="2">
    <source>
        <dbReference type="ARBA" id="ARBA00022448"/>
    </source>
</evidence>
<dbReference type="CDD" id="cd06261">
    <property type="entry name" value="TM_PBP2"/>
    <property type="match status" value="1"/>
</dbReference>
<protein>
    <submittedName>
        <fullName evidence="9">Sugar ABC transporter permease</fullName>
    </submittedName>
</protein>
<dbReference type="InterPro" id="IPR035906">
    <property type="entry name" value="MetI-like_sf"/>
</dbReference>